<dbReference type="InterPro" id="IPR045760">
    <property type="entry name" value="DAP_DH_C"/>
</dbReference>
<dbReference type="AlphaFoldDB" id="A0A1A2SD61"/>
<dbReference type="SUPFAM" id="SSF51735">
    <property type="entry name" value="NAD(P)-binding Rossmann-fold domains"/>
    <property type="match status" value="1"/>
</dbReference>
<dbReference type="Gene3D" id="3.40.50.720">
    <property type="entry name" value="NAD(P)-binding Rossmann-like Domain"/>
    <property type="match status" value="1"/>
</dbReference>
<evidence type="ECO:0000313" key="2">
    <source>
        <dbReference type="EMBL" id="OBH62114.1"/>
    </source>
</evidence>
<dbReference type="InterPro" id="IPR036291">
    <property type="entry name" value="NAD(P)-bd_dom_sf"/>
</dbReference>
<protein>
    <submittedName>
        <fullName evidence="2">Dihydrodipicolinate reductase</fullName>
    </submittedName>
</protein>
<reference evidence="2 3" key="1">
    <citation type="submission" date="2016-06" db="EMBL/GenBank/DDBJ databases">
        <authorList>
            <person name="Kjaerup R.B."/>
            <person name="Dalgaard T.S."/>
            <person name="Juul-Madsen H.R."/>
        </authorList>
    </citation>
    <scope>NUCLEOTIDE SEQUENCE [LARGE SCALE GENOMIC DNA]</scope>
    <source>
        <strain evidence="2 3">E2464</strain>
    </source>
</reference>
<accession>A0A1A2SD61</accession>
<dbReference type="RefSeq" id="WP_064951505.1">
    <property type="nucleotide sequence ID" value="NZ_LZJS01000068.1"/>
</dbReference>
<evidence type="ECO:0000313" key="3">
    <source>
        <dbReference type="Proteomes" id="UP000093861"/>
    </source>
</evidence>
<dbReference type="EMBL" id="LZJS01000068">
    <property type="protein sequence ID" value="OBH62114.1"/>
    <property type="molecule type" value="Genomic_DNA"/>
</dbReference>
<name>A0A1A2SD61_9MYCO</name>
<sequence>MTRVIQWATGVTGMMSLRHVLSRPDLELVGVRVYDPAKAGVDAGVLCGAPEAGVLTSADRDAVIATYADVVLYMGKVETDTPGCFADVCDLLASGKNVVATGSRFIHPRSLHESLAGRIEKACHSGGSSFLGLGLYPGFIGESLAPVLSRLTERADRISVREVLNYSTYASHDLIFNAMGFGHAPDDTTPLLTNTDYAASAWIGSATVLAQALGLEIRSVEGFREVATTPRALTVAAGEIPAGTVGAMRFGVVADCGETMLAVEHLTRMADDLAPDWPSEIGYQVTFEGKPNMSFHLVIGSHEEDHAEQGCLATAMHAINAIPAVIAAEPGLYDLSTIAPFVAHWTERGVVPTTVASRRGGLSAQID</sequence>
<comment type="caution">
    <text evidence="2">The sequence shown here is derived from an EMBL/GenBank/DDBJ whole genome shotgun (WGS) entry which is preliminary data.</text>
</comment>
<evidence type="ECO:0000259" key="1">
    <source>
        <dbReference type="Pfam" id="PF19328"/>
    </source>
</evidence>
<dbReference type="Proteomes" id="UP000093861">
    <property type="component" value="Unassembled WGS sequence"/>
</dbReference>
<gene>
    <name evidence="2" type="ORF">A5685_02305</name>
</gene>
<dbReference type="CDD" id="cd24146">
    <property type="entry name" value="nat-AmDH_N_like"/>
    <property type="match status" value="1"/>
</dbReference>
<organism evidence="2 3">
    <name type="scientific">Mycobacterium colombiense</name>
    <dbReference type="NCBI Taxonomy" id="339268"/>
    <lineage>
        <taxon>Bacteria</taxon>
        <taxon>Bacillati</taxon>
        <taxon>Actinomycetota</taxon>
        <taxon>Actinomycetes</taxon>
        <taxon>Mycobacteriales</taxon>
        <taxon>Mycobacteriaceae</taxon>
        <taxon>Mycobacterium</taxon>
        <taxon>Mycobacterium avium complex (MAC)</taxon>
    </lineage>
</organism>
<feature type="domain" description="2,4-diaminopentanoate dehydrogenase C-terminal" evidence="1">
    <location>
        <begin position="144"/>
        <end position="338"/>
    </location>
</feature>
<proteinExistence type="predicted"/>
<dbReference type="Pfam" id="PF19328">
    <property type="entry name" value="DAP_DH_C"/>
    <property type="match status" value="1"/>
</dbReference>